<dbReference type="Proteomes" id="UP000026962">
    <property type="component" value="Chromosome 1"/>
</dbReference>
<proteinExistence type="predicted"/>
<dbReference type="Gramene" id="OPUNC01G14180.1">
    <property type="protein sequence ID" value="OPUNC01G14180.1"/>
    <property type="gene ID" value="OPUNC01G14180"/>
</dbReference>
<evidence type="ECO:0000256" key="1">
    <source>
        <dbReference type="SAM" id="Phobius"/>
    </source>
</evidence>
<name>A0A0E0JI49_ORYPU</name>
<keyword evidence="1" id="KW-1133">Transmembrane helix</keyword>
<organism evidence="2">
    <name type="scientific">Oryza punctata</name>
    <name type="common">Red rice</name>
    <dbReference type="NCBI Taxonomy" id="4537"/>
    <lineage>
        <taxon>Eukaryota</taxon>
        <taxon>Viridiplantae</taxon>
        <taxon>Streptophyta</taxon>
        <taxon>Embryophyta</taxon>
        <taxon>Tracheophyta</taxon>
        <taxon>Spermatophyta</taxon>
        <taxon>Magnoliopsida</taxon>
        <taxon>Liliopsida</taxon>
        <taxon>Poales</taxon>
        <taxon>Poaceae</taxon>
        <taxon>BOP clade</taxon>
        <taxon>Oryzoideae</taxon>
        <taxon>Oryzeae</taxon>
        <taxon>Oryzinae</taxon>
        <taxon>Oryza</taxon>
    </lineage>
</organism>
<keyword evidence="3" id="KW-1185">Reference proteome</keyword>
<reference evidence="2" key="1">
    <citation type="submission" date="2015-04" db="UniProtKB">
        <authorList>
            <consortium name="EnsemblPlants"/>
        </authorList>
    </citation>
    <scope>IDENTIFICATION</scope>
</reference>
<dbReference type="AlphaFoldDB" id="A0A0E0JI49"/>
<evidence type="ECO:0000313" key="3">
    <source>
        <dbReference type="Proteomes" id="UP000026962"/>
    </source>
</evidence>
<sequence>MSTFGECNRDVLELSTDKLKERVWRTDAILALSLIIMAILVGVGSFTRHYRRHGSIRLLSLGAYTLFLPLVSYVVSGVDKENCALPDGIECSDNSSIFKSMDY</sequence>
<keyword evidence="1" id="KW-0472">Membrane</keyword>
<reference evidence="2" key="2">
    <citation type="submission" date="2018-05" db="EMBL/GenBank/DDBJ databases">
        <title>OpunRS2 (Oryza punctata Reference Sequence Version 2).</title>
        <authorList>
            <person name="Zhang J."/>
            <person name="Kudrna D."/>
            <person name="Lee S."/>
            <person name="Talag J."/>
            <person name="Welchert J."/>
            <person name="Wing R.A."/>
        </authorList>
    </citation>
    <scope>NUCLEOTIDE SEQUENCE [LARGE SCALE GENOMIC DNA]</scope>
</reference>
<dbReference type="EnsemblPlants" id="OPUNC01G14180.1">
    <property type="protein sequence ID" value="OPUNC01G14180.1"/>
    <property type="gene ID" value="OPUNC01G14180"/>
</dbReference>
<feature type="transmembrane region" description="Helical" evidence="1">
    <location>
        <begin position="58"/>
        <end position="76"/>
    </location>
</feature>
<evidence type="ECO:0000313" key="2">
    <source>
        <dbReference type="EnsemblPlants" id="OPUNC01G14180.1"/>
    </source>
</evidence>
<dbReference type="STRING" id="4537.A0A0E0JI49"/>
<dbReference type="HOGENOM" id="CLU_2268140_0_0_1"/>
<feature type="transmembrane region" description="Helical" evidence="1">
    <location>
        <begin position="28"/>
        <end position="46"/>
    </location>
</feature>
<protein>
    <submittedName>
        <fullName evidence="2">Uncharacterized protein</fullName>
    </submittedName>
</protein>
<keyword evidence="1" id="KW-0812">Transmembrane</keyword>
<accession>A0A0E0JI49</accession>